<feature type="region of interest" description="Disordered" evidence="1">
    <location>
        <begin position="47"/>
        <end position="75"/>
    </location>
</feature>
<evidence type="ECO:0000256" key="1">
    <source>
        <dbReference type="SAM" id="MobiDB-lite"/>
    </source>
</evidence>
<accession>A0A4Y2X2C2</accession>
<dbReference type="AlphaFoldDB" id="A0A4Y2X2C2"/>
<proteinExistence type="predicted"/>
<name>A0A4Y2X2C2_ARAVE</name>
<evidence type="ECO:0000313" key="3">
    <source>
        <dbReference type="Proteomes" id="UP000499080"/>
    </source>
</evidence>
<reference evidence="2 3" key="1">
    <citation type="journal article" date="2019" name="Sci. Rep.">
        <title>Orb-weaving spider Araneus ventricosus genome elucidates the spidroin gene catalogue.</title>
        <authorList>
            <person name="Kono N."/>
            <person name="Nakamura H."/>
            <person name="Ohtoshi R."/>
            <person name="Moran D.A.P."/>
            <person name="Shinohara A."/>
            <person name="Yoshida Y."/>
            <person name="Fujiwara M."/>
            <person name="Mori M."/>
            <person name="Tomita M."/>
            <person name="Arakawa K."/>
        </authorList>
    </citation>
    <scope>NUCLEOTIDE SEQUENCE [LARGE SCALE GENOMIC DNA]</scope>
</reference>
<evidence type="ECO:0000313" key="2">
    <source>
        <dbReference type="EMBL" id="GBO43691.1"/>
    </source>
</evidence>
<gene>
    <name evidence="2" type="ORF">AVEN_202049_1</name>
</gene>
<protein>
    <submittedName>
        <fullName evidence="2">Uncharacterized protein</fullName>
    </submittedName>
</protein>
<comment type="caution">
    <text evidence="2">The sequence shown here is derived from an EMBL/GenBank/DDBJ whole genome shotgun (WGS) entry which is preliminary data.</text>
</comment>
<sequence length="75" mass="8659">MSNLKSEKKIFFMLNVYISSGRILTRWQNLEEHRRYGRKRSIAALTRMSQEEDAVEPEEPALSAEKSAPSMEIDG</sequence>
<dbReference type="EMBL" id="BGPR01070193">
    <property type="protein sequence ID" value="GBO43691.1"/>
    <property type="molecule type" value="Genomic_DNA"/>
</dbReference>
<dbReference type="Proteomes" id="UP000499080">
    <property type="component" value="Unassembled WGS sequence"/>
</dbReference>
<keyword evidence="3" id="KW-1185">Reference proteome</keyword>
<organism evidence="2 3">
    <name type="scientific">Araneus ventricosus</name>
    <name type="common">Orbweaver spider</name>
    <name type="synonym">Epeira ventricosa</name>
    <dbReference type="NCBI Taxonomy" id="182803"/>
    <lineage>
        <taxon>Eukaryota</taxon>
        <taxon>Metazoa</taxon>
        <taxon>Ecdysozoa</taxon>
        <taxon>Arthropoda</taxon>
        <taxon>Chelicerata</taxon>
        <taxon>Arachnida</taxon>
        <taxon>Araneae</taxon>
        <taxon>Araneomorphae</taxon>
        <taxon>Entelegynae</taxon>
        <taxon>Araneoidea</taxon>
        <taxon>Araneidae</taxon>
        <taxon>Araneus</taxon>
    </lineage>
</organism>